<keyword evidence="3" id="KW-1185">Reference proteome</keyword>
<organism evidence="2 3">
    <name type="scientific">Candidatus Methylacidiphilum infernorum</name>
    <dbReference type="NCBI Taxonomy" id="511746"/>
    <lineage>
        <taxon>Bacteria</taxon>
        <taxon>Pseudomonadati</taxon>
        <taxon>Verrucomicrobiota</taxon>
        <taxon>Methylacidiphilae</taxon>
        <taxon>Methylacidiphilales</taxon>
        <taxon>Methylacidiphilaceae</taxon>
        <taxon>Methylacidiphilum (ex Ratnadevi et al. 2023)</taxon>
    </lineage>
</organism>
<keyword evidence="1" id="KW-1133">Transmembrane helix</keyword>
<keyword evidence="1" id="KW-0812">Transmembrane</keyword>
<sequence length="58" mass="6779">MSYNKIMVANPKRWPGSGGGDPGGRWDKENKTIIFVFLFLFGLYMAALFYRIWRAFGW</sequence>
<evidence type="ECO:0000313" key="3">
    <source>
        <dbReference type="Proteomes" id="UP000663088"/>
    </source>
</evidence>
<accession>A0ABX7PW11</accession>
<keyword evidence="1" id="KW-0472">Membrane</keyword>
<reference evidence="2 3" key="1">
    <citation type="submission" date="2020-12" db="EMBL/GenBank/DDBJ databases">
        <authorList>
            <person name="Awala S.I."/>
            <person name="Gwak J.-H."/>
            <person name="Kim S.-J."/>
            <person name="Rhee S.-K."/>
        </authorList>
    </citation>
    <scope>NUCLEOTIDE SEQUENCE [LARGE SCALE GENOMIC DNA]</scope>
    <source>
        <strain evidence="2 3">IT5</strain>
    </source>
</reference>
<dbReference type="EMBL" id="CP065956">
    <property type="protein sequence ID" value="QSR87184.1"/>
    <property type="molecule type" value="Genomic_DNA"/>
</dbReference>
<feature type="transmembrane region" description="Helical" evidence="1">
    <location>
        <begin position="33"/>
        <end position="53"/>
    </location>
</feature>
<name>A0ABX7PW11_9BACT</name>
<evidence type="ECO:0000313" key="2">
    <source>
        <dbReference type="EMBL" id="QSR87184.1"/>
    </source>
</evidence>
<gene>
    <name evidence="2" type="ORF">EM20IM_02255</name>
</gene>
<evidence type="ECO:0000256" key="1">
    <source>
        <dbReference type="SAM" id="Phobius"/>
    </source>
</evidence>
<dbReference type="RefSeq" id="WP_012463966.1">
    <property type="nucleotide sequence ID" value="NZ_CP065956.1"/>
</dbReference>
<dbReference type="Proteomes" id="UP000663088">
    <property type="component" value="Chromosome"/>
</dbReference>
<proteinExistence type="predicted"/>
<protein>
    <submittedName>
        <fullName evidence="2">Uncharacterized protein</fullName>
    </submittedName>
</protein>